<evidence type="ECO:0000256" key="2">
    <source>
        <dbReference type="ARBA" id="ARBA00023015"/>
    </source>
</evidence>
<name>A0A445AUN0_ARAHY</name>
<dbReference type="PANTHER" id="PTHR46665:SF1">
    <property type="entry name" value="SPERMATOGENESIS- AND OOGENESIS-SPECIFIC BASIC HELIX-LOOP-HELIX-CONTAINING PROTEIN 1"/>
    <property type="match status" value="1"/>
</dbReference>
<dbReference type="InterPro" id="IPR011598">
    <property type="entry name" value="bHLH_dom"/>
</dbReference>
<evidence type="ECO:0000256" key="4">
    <source>
        <dbReference type="ARBA" id="ARBA00023163"/>
    </source>
</evidence>
<keyword evidence="3" id="KW-0238">DNA-binding</keyword>
<dbReference type="SMART" id="SM00353">
    <property type="entry name" value="HLH"/>
    <property type="match status" value="1"/>
</dbReference>
<keyword evidence="4" id="KW-0804">Transcription</keyword>
<evidence type="ECO:0000259" key="7">
    <source>
        <dbReference type="PROSITE" id="PS50888"/>
    </source>
</evidence>
<evidence type="ECO:0000256" key="6">
    <source>
        <dbReference type="SAM" id="Coils"/>
    </source>
</evidence>
<protein>
    <recommendedName>
        <fullName evidence="7">BHLH domain-containing protein</fullName>
    </recommendedName>
</protein>
<dbReference type="InterPro" id="IPR055478">
    <property type="entry name" value="DUF7050"/>
</dbReference>
<dbReference type="GO" id="GO:0005634">
    <property type="term" value="C:nucleus"/>
    <property type="evidence" value="ECO:0007669"/>
    <property type="project" value="UniProtKB-SubCell"/>
</dbReference>
<sequence>MDGVFNLPEATRSDFLRSLLHTFGCTYICLWHCHSSSNNLLFLDGIYNNVSSTVAEETLFNLYQRLTFDAASDEWVPGAAFRRQMAYLELQQLDLLRLASAVIQTQFYLEARIERAIFMGCSKGEIELGFSTIPQIDMKAAVKSLFPEDFSRQQIHHPASSSSSSCPSHEFSSLRGVLLPAPEGEQEAIIRAILHVISSSSSPATATSQPPPYNNSAFRAYSSTAYNLVTSSSSSRFSLMKRSIEFSRTLHLMRIRDRFHFQHQHQLPHHPLIIDTQNANNNKHLRHIILERRRRENENKCFRELRALLPPGTKKHKSSVLTAAKEALKSLIAEIEKLNIRNQQLKTLLGSSSSSYVNVHSSSSSSSSNERLNVAVSHVAGSSSSEERMVDLQVAVRGESLSHHRQSDIMIRILEFLKNLQNLSFVSMATNTSTNTQGTTINQIIFRLRILQGSEWDESGFVEAVRRIVSNLIRN</sequence>
<reference evidence="8 9" key="1">
    <citation type="submission" date="2019-01" db="EMBL/GenBank/DDBJ databases">
        <title>Sequencing of cultivated peanut Arachis hypogaea provides insights into genome evolution and oil improvement.</title>
        <authorList>
            <person name="Chen X."/>
        </authorList>
    </citation>
    <scope>NUCLEOTIDE SEQUENCE [LARGE SCALE GENOMIC DNA]</scope>
    <source>
        <strain evidence="9">cv. Fuhuasheng</strain>
        <tissue evidence="8">Leaves</tissue>
    </source>
</reference>
<dbReference type="PROSITE" id="PS50888">
    <property type="entry name" value="BHLH"/>
    <property type="match status" value="1"/>
</dbReference>
<evidence type="ECO:0000313" key="8">
    <source>
        <dbReference type="EMBL" id="RYR30140.1"/>
    </source>
</evidence>
<evidence type="ECO:0000256" key="5">
    <source>
        <dbReference type="ARBA" id="ARBA00023242"/>
    </source>
</evidence>
<dbReference type="Pfam" id="PF23132">
    <property type="entry name" value="DUF7049"/>
    <property type="match status" value="1"/>
</dbReference>
<evidence type="ECO:0000256" key="3">
    <source>
        <dbReference type="ARBA" id="ARBA00023125"/>
    </source>
</evidence>
<dbReference type="Gramene" id="arahy.Tifrunner.gnm2.ann2.Ah11g492600.1">
    <property type="protein sequence ID" value="arahy.Tifrunner.gnm2.ann2.Ah11g492600.1-CDS"/>
    <property type="gene ID" value="arahy.Tifrunner.gnm2.ann2.Ah11g492600"/>
</dbReference>
<comment type="caution">
    <text evidence="8">The sequence shown here is derived from an EMBL/GenBank/DDBJ whole genome shotgun (WGS) entry which is preliminary data.</text>
</comment>
<dbReference type="Pfam" id="PF23133">
    <property type="entry name" value="DUF7050"/>
    <property type="match status" value="1"/>
</dbReference>
<comment type="subcellular location">
    <subcellularLocation>
        <location evidence="1">Nucleus</location>
    </subcellularLocation>
</comment>
<dbReference type="SUPFAM" id="SSF47459">
    <property type="entry name" value="HLH, helix-loop-helix DNA-binding domain"/>
    <property type="match status" value="1"/>
</dbReference>
<organism evidence="8 9">
    <name type="scientific">Arachis hypogaea</name>
    <name type="common">Peanut</name>
    <dbReference type="NCBI Taxonomy" id="3818"/>
    <lineage>
        <taxon>Eukaryota</taxon>
        <taxon>Viridiplantae</taxon>
        <taxon>Streptophyta</taxon>
        <taxon>Embryophyta</taxon>
        <taxon>Tracheophyta</taxon>
        <taxon>Spermatophyta</taxon>
        <taxon>Magnoliopsida</taxon>
        <taxon>eudicotyledons</taxon>
        <taxon>Gunneridae</taxon>
        <taxon>Pentapetalae</taxon>
        <taxon>rosids</taxon>
        <taxon>fabids</taxon>
        <taxon>Fabales</taxon>
        <taxon>Fabaceae</taxon>
        <taxon>Papilionoideae</taxon>
        <taxon>50 kb inversion clade</taxon>
        <taxon>dalbergioids sensu lato</taxon>
        <taxon>Dalbergieae</taxon>
        <taxon>Pterocarpus clade</taxon>
        <taxon>Arachis</taxon>
    </lineage>
</organism>
<proteinExistence type="predicted"/>
<dbReference type="AlphaFoldDB" id="A0A445AUN0"/>
<feature type="domain" description="BHLH" evidence="7">
    <location>
        <begin position="282"/>
        <end position="331"/>
    </location>
</feature>
<dbReference type="PANTHER" id="PTHR46665">
    <property type="entry name" value="TRANSCRIPTION FACTOR BHLH041-RELATED-RELATED"/>
    <property type="match status" value="1"/>
</dbReference>
<feature type="coiled-coil region" evidence="6">
    <location>
        <begin position="321"/>
        <end position="348"/>
    </location>
</feature>
<dbReference type="InterPro" id="IPR055477">
    <property type="entry name" value="DUF7049"/>
</dbReference>
<keyword evidence="9" id="KW-1185">Reference proteome</keyword>
<dbReference type="InterPro" id="IPR044658">
    <property type="entry name" value="bHLH92/bHLH041-like"/>
</dbReference>
<evidence type="ECO:0000256" key="1">
    <source>
        <dbReference type="ARBA" id="ARBA00004123"/>
    </source>
</evidence>
<gene>
    <name evidence="8" type="ORF">Ahy_B01g054971</name>
</gene>
<keyword evidence="5" id="KW-0539">Nucleus</keyword>
<dbReference type="GO" id="GO:0003677">
    <property type="term" value="F:DNA binding"/>
    <property type="evidence" value="ECO:0007669"/>
    <property type="project" value="UniProtKB-KW"/>
</dbReference>
<dbReference type="Gene3D" id="4.10.280.10">
    <property type="entry name" value="Helix-loop-helix DNA-binding domain"/>
    <property type="match status" value="1"/>
</dbReference>
<dbReference type="InterPro" id="IPR036638">
    <property type="entry name" value="HLH_DNA-bd_sf"/>
</dbReference>
<dbReference type="Pfam" id="PF00010">
    <property type="entry name" value="HLH"/>
    <property type="match status" value="1"/>
</dbReference>
<dbReference type="GO" id="GO:0046983">
    <property type="term" value="F:protein dimerization activity"/>
    <property type="evidence" value="ECO:0007669"/>
    <property type="project" value="InterPro"/>
</dbReference>
<evidence type="ECO:0000313" key="9">
    <source>
        <dbReference type="Proteomes" id="UP000289738"/>
    </source>
</evidence>
<dbReference type="SMR" id="A0A445AUN0"/>
<dbReference type="InterPro" id="IPR045239">
    <property type="entry name" value="bHLH95_bHLH"/>
</dbReference>
<dbReference type="STRING" id="3818.A0A445AUN0"/>
<keyword evidence="6" id="KW-0175">Coiled coil</keyword>
<dbReference type="CDD" id="cd11393">
    <property type="entry name" value="bHLH_AtbHLH_like"/>
    <property type="match status" value="1"/>
</dbReference>
<dbReference type="Proteomes" id="UP000289738">
    <property type="component" value="Chromosome B01"/>
</dbReference>
<keyword evidence="2" id="KW-0805">Transcription regulation</keyword>
<dbReference type="EMBL" id="SDMP01000011">
    <property type="protein sequence ID" value="RYR30140.1"/>
    <property type="molecule type" value="Genomic_DNA"/>
</dbReference>
<accession>A0A445AUN0</accession>